<evidence type="ECO:0000313" key="1">
    <source>
        <dbReference type="Ensembl" id="ENSSSCP00070019125.1"/>
    </source>
</evidence>
<proteinExistence type="predicted"/>
<name>A0A4X1TPW1_PIG</name>
<reference evidence="1" key="2">
    <citation type="submission" date="2025-08" db="UniProtKB">
        <authorList>
            <consortium name="Ensembl"/>
        </authorList>
    </citation>
    <scope>IDENTIFICATION</scope>
</reference>
<dbReference type="AlphaFoldDB" id="A0A4X1TPW1"/>
<sequence>QSCRELWCRLQTWLRSGVAVAVVRNQSSLEKWFVPSLRQEIYSMSLEHLVLLEFFERCLV</sequence>
<evidence type="ECO:0000313" key="2">
    <source>
        <dbReference type="Proteomes" id="UP000314985"/>
    </source>
</evidence>
<protein>
    <submittedName>
        <fullName evidence="1">Uncharacterized protein</fullName>
    </submittedName>
</protein>
<reference evidence="1 2" key="1">
    <citation type="submission" date="2017-08" db="EMBL/GenBank/DDBJ databases">
        <title>USMARCv1.0.</title>
        <authorList>
            <person name="Hannum G.I."/>
            <person name="Koren S."/>
            <person name="Schroeder S.G."/>
            <person name="Chin S.C."/>
            <person name="Nonneman D.J."/>
            <person name="Becker S.A."/>
            <person name="Rosen B.D."/>
            <person name="Bickhart D.M."/>
            <person name="Putnam N.H."/>
            <person name="Green R.E."/>
            <person name="Tuggle C.K."/>
            <person name="Liu H."/>
            <person name="Rohrer G.A."/>
            <person name="Warr A."/>
            <person name="Hall R."/>
            <person name="Kim K."/>
            <person name="Hume D.A."/>
            <person name="Talbot R."/>
            <person name="Chow W."/>
            <person name="Howe K."/>
            <person name="Schwartz A.S."/>
            <person name="Watson M."/>
            <person name="Archibald A.L."/>
            <person name="Phillippy A.M."/>
            <person name="Smith T.P.L."/>
        </authorList>
    </citation>
    <scope>NUCLEOTIDE SEQUENCE [LARGE SCALE GENOMIC DNA]</scope>
</reference>
<dbReference type="Proteomes" id="UP000314985">
    <property type="component" value="Chromosome 14"/>
</dbReference>
<organism evidence="1 2">
    <name type="scientific">Sus scrofa</name>
    <name type="common">Pig</name>
    <dbReference type="NCBI Taxonomy" id="9823"/>
    <lineage>
        <taxon>Eukaryota</taxon>
        <taxon>Metazoa</taxon>
        <taxon>Chordata</taxon>
        <taxon>Craniata</taxon>
        <taxon>Vertebrata</taxon>
        <taxon>Euteleostomi</taxon>
        <taxon>Mammalia</taxon>
        <taxon>Eutheria</taxon>
        <taxon>Laurasiatheria</taxon>
        <taxon>Artiodactyla</taxon>
        <taxon>Suina</taxon>
        <taxon>Suidae</taxon>
        <taxon>Sus</taxon>
    </lineage>
</organism>
<dbReference type="Ensembl" id="ENSSSCT00070023127.1">
    <property type="protein sequence ID" value="ENSSSCP00070019125.1"/>
    <property type="gene ID" value="ENSSSCG00070011864.1"/>
</dbReference>
<accession>A0A4X1TPW1</accession>